<feature type="transmembrane region" description="Helical" evidence="1">
    <location>
        <begin position="42"/>
        <end position="60"/>
    </location>
</feature>
<comment type="caution">
    <text evidence="2">The sequence shown here is derived from an EMBL/GenBank/DDBJ whole genome shotgun (WGS) entry which is preliminary data.</text>
</comment>
<feature type="transmembrane region" description="Helical" evidence="1">
    <location>
        <begin position="7"/>
        <end position="27"/>
    </location>
</feature>
<keyword evidence="1" id="KW-0472">Membrane</keyword>
<protein>
    <submittedName>
        <fullName evidence="2">Uncharacterized protein</fullName>
    </submittedName>
</protein>
<evidence type="ECO:0000313" key="2">
    <source>
        <dbReference type="EMBL" id="NML16376.1"/>
    </source>
</evidence>
<reference evidence="2 3" key="1">
    <citation type="submission" date="2020-04" db="EMBL/GenBank/DDBJ databases">
        <title>Azohydromonas sp. isolated from soil.</title>
        <authorList>
            <person name="Dahal R.H."/>
        </authorList>
    </citation>
    <scope>NUCLEOTIDE SEQUENCE [LARGE SCALE GENOMIC DNA]</scope>
    <source>
        <strain evidence="2 3">G-1-1-14</strain>
    </source>
</reference>
<name>A0A848FBT5_9BURK</name>
<gene>
    <name evidence="2" type="ORF">HHL10_15445</name>
</gene>
<dbReference type="Proteomes" id="UP000574067">
    <property type="component" value="Unassembled WGS sequence"/>
</dbReference>
<sequence length="465" mass="48475">MATLLKNLLLLLALASAIWLVVLWRWWATRYEASTADALRELVALPLLLFAFVLALRGALRGAAARLAREEAHAREAAAAATPAPAVGPEAPTVWPLLGAWVQTPAGAEVGTLREALATGQPRPVPDAELRDLDGLPVLCARIATLDVGAVEAALGTEASPAVLRALAALVPVLEQAGQRLQGWSDRFGLVRGQARRRIHVLAGWPVDWNEAERKAAQAWLARRLRNAAGDAVPASAWQGQAPQASGAELLDAAQRLLQTLRREDRDDLVLLLAAHSDLDDAALQRLEQSGRLFSMPARFRGVMPGEAAAALLLATRSWPPAEGDAPAQALVLQAVELAPRTPPLRRLARGPDPALLALLKQALQRAGLEPAAVGLVAGDAARHGEAASELQALVAALLPHLDPVEDVVLLGTACGHTGTAGALLALATAAGPCGEEGKAGLALGLEQEGWAVVAVVGSPESPTA</sequence>
<dbReference type="EMBL" id="JABBFW010000010">
    <property type="protein sequence ID" value="NML16376.1"/>
    <property type="molecule type" value="Genomic_DNA"/>
</dbReference>
<organism evidence="2 3">
    <name type="scientific">Azohydromonas caseinilytica</name>
    <dbReference type="NCBI Taxonomy" id="2728836"/>
    <lineage>
        <taxon>Bacteria</taxon>
        <taxon>Pseudomonadati</taxon>
        <taxon>Pseudomonadota</taxon>
        <taxon>Betaproteobacteria</taxon>
        <taxon>Burkholderiales</taxon>
        <taxon>Sphaerotilaceae</taxon>
        <taxon>Azohydromonas</taxon>
    </lineage>
</organism>
<evidence type="ECO:0000256" key="1">
    <source>
        <dbReference type="SAM" id="Phobius"/>
    </source>
</evidence>
<keyword evidence="1" id="KW-0812">Transmembrane</keyword>
<accession>A0A848FBT5</accession>
<dbReference type="RefSeq" id="WP_169161286.1">
    <property type="nucleotide sequence ID" value="NZ_JABBFW010000010.1"/>
</dbReference>
<evidence type="ECO:0000313" key="3">
    <source>
        <dbReference type="Proteomes" id="UP000574067"/>
    </source>
</evidence>
<proteinExistence type="predicted"/>
<dbReference type="InterPro" id="IPR016039">
    <property type="entry name" value="Thiolase-like"/>
</dbReference>
<dbReference type="AlphaFoldDB" id="A0A848FBT5"/>
<keyword evidence="1" id="KW-1133">Transmembrane helix</keyword>
<dbReference type="Gene3D" id="3.40.47.10">
    <property type="match status" value="1"/>
</dbReference>
<dbReference type="SUPFAM" id="SSF53901">
    <property type="entry name" value="Thiolase-like"/>
    <property type="match status" value="1"/>
</dbReference>
<keyword evidence="3" id="KW-1185">Reference proteome</keyword>
<dbReference type="GO" id="GO:0016746">
    <property type="term" value="F:acyltransferase activity"/>
    <property type="evidence" value="ECO:0007669"/>
    <property type="project" value="InterPro"/>
</dbReference>